<dbReference type="Pfam" id="PF00668">
    <property type="entry name" value="Condensation"/>
    <property type="match status" value="1"/>
</dbReference>
<name>A0A3D2X2E1_9FIRM</name>
<protein>
    <recommendedName>
        <fullName evidence="1">Condensation domain-containing protein</fullName>
    </recommendedName>
</protein>
<dbReference type="SUPFAM" id="SSF52777">
    <property type="entry name" value="CoA-dependent acyltransferases"/>
    <property type="match status" value="2"/>
</dbReference>
<dbReference type="GO" id="GO:0008610">
    <property type="term" value="P:lipid biosynthetic process"/>
    <property type="evidence" value="ECO:0007669"/>
    <property type="project" value="UniProtKB-ARBA"/>
</dbReference>
<dbReference type="PANTHER" id="PTHR28037:SF1">
    <property type="entry name" value="ALCOHOL O-ACETYLTRANSFERASE 1-RELATED"/>
    <property type="match status" value="1"/>
</dbReference>
<comment type="caution">
    <text evidence="2">The sequence shown here is derived from an EMBL/GenBank/DDBJ whole genome shotgun (WGS) entry which is preliminary data.</text>
</comment>
<dbReference type="InterPro" id="IPR052058">
    <property type="entry name" value="Alcohol_O-acetyltransferase"/>
</dbReference>
<evidence type="ECO:0000259" key="1">
    <source>
        <dbReference type="Pfam" id="PF00668"/>
    </source>
</evidence>
<accession>A0A3D2X2E1</accession>
<sequence>MGLRYDLVFERGFFRNPTQNLVLKGTIVGDFDKTRFEQAVLELGKVHPILHCVVEQSKDGKVSYVYQEGVNPQVTYLEKENESQWIELAKQQEHVIFEFEKEPTIHFFILSQEKEFDFIMIGHHMLGDGLSHLYLYHDFIEFYCNGKKNMELKEPKPIQSIMDLPKGSQPSFLIRYVIKRLNRRWAKNRKILTQSEFQVAHQNYQKKQNIDVALFYLKGDEYQKLRQSAKDHQITMNTVILVAFMKALKELTEFSEEKVTVAINLRNRLLFHPGRCVGNYAAAITKVLSYDMEKDFWKNANSLGSIIKKEIQNPKKAFQLVHLFCLLDSSIFDGLFYSKHSDYKNDWLNKVSKLLNFKDYEEGIDISNLGVFDVSLNTEKYQIKDMAYLPPAASVYDKTIGVITYQDELAICISHKVNFLAKDKMERIMNRTKEILLELN</sequence>
<dbReference type="Gene3D" id="3.30.559.30">
    <property type="entry name" value="Nonribosomal peptide synthetase, condensation domain"/>
    <property type="match status" value="1"/>
</dbReference>
<proteinExistence type="predicted"/>
<gene>
    <name evidence="2" type="ORF">DHW61_00380</name>
</gene>
<dbReference type="Proteomes" id="UP000262969">
    <property type="component" value="Unassembled WGS sequence"/>
</dbReference>
<dbReference type="InterPro" id="IPR001242">
    <property type="entry name" value="Condensation_dom"/>
</dbReference>
<dbReference type="AlphaFoldDB" id="A0A3D2X2E1"/>
<organism evidence="2 3">
    <name type="scientific">Lachnoclostridium phytofermentans</name>
    <dbReference type="NCBI Taxonomy" id="66219"/>
    <lineage>
        <taxon>Bacteria</taxon>
        <taxon>Bacillati</taxon>
        <taxon>Bacillota</taxon>
        <taxon>Clostridia</taxon>
        <taxon>Lachnospirales</taxon>
        <taxon>Lachnospiraceae</taxon>
    </lineage>
</organism>
<feature type="domain" description="Condensation" evidence="1">
    <location>
        <begin position="26"/>
        <end position="299"/>
    </location>
</feature>
<reference evidence="2 3" key="1">
    <citation type="journal article" date="2018" name="Nat. Biotechnol.">
        <title>A standardized bacterial taxonomy based on genome phylogeny substantially revises the tree of life.</title>
        <authorList>
            <person name="Parks D.H."/>
            <person name="Chuvochina M."/>
            <person name="Waite D.W."/>
            <person name="Rinke C."/>
            <person name="Skarshewski A."/>
            <person name="Chaumeil P.A."/>
            <person name="Hugenholtz P."/>
        </authorList>
    </citation>
    <scope>NUCLEOTIDE SEQUENCE [LARGE SCALE GENOMIC DNA]</scope>
    <source>
        <strain evidence="2">UBA11728</strain>
    </source>
</reference>
<dbReference type="EMBL" id="DPVV01000019">
    <property type="protein sequence ID" value="HCL00877.1"/>
    <property type="molecule type" value="Genomic_DNA"/>
</dbReference>
<dbReference type="InterPro" id="IPR023213">
    <property type="entry name" value="CAT-like_dom_sf"/>
</dbReference>
<dbReference type="Gene3D" id="3.30.559.10">
    <property type="entry name" value="Chloramphenicol acetyltransferase-like domain"/>
    <property type="match status" value="1"/>
</dbReference>
<evidence type="ECO:0000313" key="2">
    <source>
        <dbReference type="EMBL" id="HCL00877.1"/>
    </source>
</evidence>
<evidence type="ECO:0000313" key="3">
    <source>
        <dbReference type="Proteomes" id="UP000262969"/>
    </source>
</evidence>
<dbReference type="PANTHER" id="PTHR28037">
    <property type="entry name" value="ALCOHOL O-ACETYLTRANSFERASE 1-RELATED"/>
    <property type="match status" value="1"/>
</dbReference>
<dbReference type="GO" id="GO:0003824">
    <property type="term" value="F:catalytic activity"/>
    <property type="evidence" value="ECO:0007669"/>
    <property type="project" value="InterPro"/>
</dbReference>